<feature type="compositionally biased region" description="Polar residues" evidence="1">
    <location>
        <begin position="1"/>
        <end position="10"/>
    </location>
</feature>
<keyword evidence="3" id="KW-1185">Reference proteome</keyword>
<gene>
    <name evidence="2" type="ORF">BZG36_00555</name>
</gene>
<comment type="caution">
    <text evidence="2">The sequence shown here is derived from an EMBL/GenBank/DDBJ whole genome shotgun (WGS) entry which is preliminary data.</text>
</comment>
<reference evidence="2 3" key="1">
    <citation type="journal article" date="2017" name="Mycologia">
        <title>Bifiguratus adelaidae, gen. et sp. nov., a new member of Mucoromycotina in endophytic and soil-dwelling habitats.</title>
        <authorList>
            <person name="Torres-Cruz T.J."/>
            <person name="Billingsley Tobias T.L."/>
            <person name="Almatruk M."/>
            <person name="Hesse C."/>
            <person name="Kuske C.R."/>
            <person name="Desiro A."/>
            <person name="Benucci G.M."/>
            <person name="Bonito G."/>
            <person name="Stajich J.E."/>
            <person name="Dunlap C."/>
            <person name="Arnold A.E."/>
            <person name="Porras-Alfaro A."/>
        </authorList>
    </citation>
    <scope>NUCLEOTIDE SEQUENCE [LARGE SCALE GENOMIC DNA]</scope>
    <source>
        <strain evidence="2 3">AZ0501</strain>
    </source>
</reference>
<dbReference type="EMBL" id="MVBO01000003">
    <property type="protein sequence ID" value="OZJ06437.1"/>
    <property type="molecule type" value="Genomic_DNA"/>
</dbReference>
<evidence type="ECO:0000313" key="2">
    <source>
        <dbReference type="EMBL" id="OZJ06437.1"/>
    </source>
</evidence>
<sequence length="252" mass="26489">MSSDHPSQSLHHLVSQAPSPTHKHHDHTTDPPTVTTDSSVTSSPSPNAGRTAQITSDTDFCMFLPPQPGEIVANDEWDALGFCTKANNNASGARLLPNNFITSAHFARGDNYVQVTGLFDVNAYQMNASDPGGQFDTRAPAGASCAGYLSFVNLIEPSEGRYCIKCCNGPNHASNAMCGTGRSQDGCPKIIPGDYSGSLAAVSGRNGSLSNDVTNASSSSTSSTSLGTSPVPWHSMIFACMVFVIVMRKSIV</sequence>
<evidence type="ECO:0000256" key="1">
    <source>
        <dbReference type="SAM" id="MobiDB-lite"/>
    </source>
</evidence>
<dbReference type="OrthoDB" id="3044029at2759"/>
<feature type="compositionally biased region" description="Low complexity" evidence="1">
    <location>
        <begin position="30"/>
        <end position="46"/>
    </location>
</feature>
<dbReference type="AlphaFoldDB" id="A0A261Y756"/>
<dbReference type="Proteomes" id="UP000242875">
    <property type="component" value="Unassembled WGS sequence"/>
</dbReference>
<organism evidence="2 3">
    <name type="scientific">Bifiguratus adelaidae</name>
    <dbReference type="NCBI Taxonomy" id="1938954"/>
    <lineage>
        <taxon>Eukaryota</taxon>
        <taxon>Fungi</taxon>
        <taxon>Fungi incertae sedis</taxon>
        <taxon>Mucoromycota</taxon>
        <taxon>Mucoromycotina</taxon>
        <taxon>Endogonomycetes</taxon>
        <taxon>Endogonales</taxon>
        <taxon>Endogonales incertae sedis</taxon>
        <taxon>Bifiguratus</taxon>
    </lineage>
</organism>
<feature type="region of interest" description="Disordered" evidence="1">
    <location>
        <begin position="1"/>
        <end position="52"/>
    </location>
</feature>
<accession>A0A261Y756</accession>
<name>A0A261Y756_9FUNG</name>
<protein>
    <submittedName>
        <fullName evidence="2">Uncharacterized protein</fullName>
    </submittedName>
</protein>
<evidence type="ECO:0000313" key="3">
    <source>
        <dbReference type="Proteomes" id="UP000242875"/>
    </source>
</evidence>
<proteinExistence type="predicted"/>